<dbReference type="EMBL" id="JAGIOD010000002">
    <property type="protein sequence ID" value="MBP2383316.1"/>
    <property type="molecule type" value="Genomic_DNA"/>
</dbReference>
<feature type="transmembrane region" description="Helical" evidence="1">
    <location>
        <begin position="181"/>
        <end position="203"/>
    </location>
</feature>
<reference evidence="2 3" key="1">
    <citation type="submission" date="2021-03" db="EMBL/GenBank/DDBJ databases">
        <title>Sequencing the genomes of 1000 actinobacteria strains.</title>
        <authorList>
            <person name="Klenk H.-P."/>
        </authorList>
    </citation>
    <scope>NUCLEOTIDE SEQUENCE [LARGE SCALE GENOMIC DNA]</scope>
    <source>
        <strain evidence="2 3">DSM 14566</strain>
    </source>
</reference>
<comment type="caution">
    <text evidence="2">The sequence shown here is derived from an EMBL/GenBank/DDBJ whole genome shotgun (WGS) entry which is preliminary data.</text>
</comment>
<proteinExistence type="predicted"/>
<feature type="transmembrane region" description="Helical" evidence="1">
    <location>
        <begin position="96"/>
        <end position="118"/>
    </location>
</feature>
<feature type="transmembrane region" description="Helical" evidence="1">
    <location>
        <begin position="65"/>
        <end position="89"/>
    </location>
</feature>
<organism evidence="2 3">
    <name type="scientific">Brachybacterium sacelli</name>
    <dbReference type="NCBI Taxonomy" id="173364"/>
    <lineage>
        <taxon>Bacteria</taxon>
        <taxon>Bacillati</taxon>
        <taxon>Actinomycetota</taxon>
        <taxon>Actinomycetes</taxon>
        <taxon>Micrococcales</taxon>
        <taxon>Dermabacteraceae</taxon>
        <taxon>Brachybacterium</taxon>
    </lineage>
</organism>
<accession>A0ABS4X4D9</accession>
<dbReference type="Proteomes" id="UP001519290">
    <property type="component" value="Unassembled WGS sequence"/>
</dbReference>
<evidence type="ECO:0000313" key="3">
    <source>
        <dbReference type="Proteomes" id="UP001519290"/>
    </source>
</evidence>
<evidence type="ECO:0000256" key="1">
    <source>
        <dbReference type="SAM" id="Phobius"/>
    </source>
</evidence>
<feature type="transmembrane region" description="Helical" evidence="1">
    <location>
        <begin position="15"/>
        <end position="39"/>
    </location>
</feature>
<evidence type="ECO:0008006" key="4">
    <source>
        <dbReference type="Google" id="ProtNLM"/>
    </source>
</evidence>
<evidence type="ECO:0000313" key="2">
    <source>
        <dbReference type="EMBL" id="MBP2383316.1"/>
    </source>
</evidence>
<keyword evidence="3" id="KW-1185">Reference proteome</keyword>
<name>A0ABS4X4D9_9MICO</name>
<gene>
    <name evidence="2" type="ORF">JOF43_003305</name>
</gene>
<keyword evidence="1" id="KW-0812">Transmembrane</keyword>
<sequence length="204" mass="22211">MRILENLRTVLRDNWYTYLVSNLVVYGTLVMTMIATVYIPGLHGVGLRNTEAFLGSPGSLWVVEAYASGSIVRAALMTLLGNLLFAALATTTLPSLIIPFFGVVATIGRAVFIGMPFAPTSLEGFIALIVTSPVLLLEFQAYVLAMLGSIILWRSALGYRRRNLSSAWEGYLAGIKDNIRLYPAIIIVLLGIAFVEAVTALFLH</sequence>
<feature type="transmembrane region" description="Helical" evidence="1">
    <location>
        <begin position="124"/>
        <end position="153"/>
    </location>
</feature>
<keyword evidence="1" id="KW-1133">Transmembrane helix</keyword>
<dbReference type="RefSeq" id="WP_209903990.1">
    <property type="nucleotide sequence ID" value="NZ_BAAAJW010000012.1"/>
</dbReference>
<protein>
    <recommendedName>
        <fullName evidence="4">Stage II sporulation protein M</fullName>
    </recommendedName>
</protein>
<keyword evidence="1" id="KW-0472">Membrane</keyword>